<gene>
    <name evidence="3" type="ORF">FA09DRAFT_332835</name>
</gene>
<dbReference type="InterPro" id="IPR024771">
    <property type="entry name" value="SUZ"/>
</dbReference>
<feature type="region of interest" description="Disordered" evidence="1">
    <location>
        <begin position="116"/>
        <end position="202"/>
    </location>
</feature>
<dbReference type="GeneID" id="37271160"/>
<sequence length="202" mass="20962">MASSPAAGLQSRSRRQAAAASVPDEWDVDEEPATMQPAGPSAFGPATAAPDRPAAAPTAARDSQTWAEAWPAVGSTSSAPLARPGGTWQQQERRLWHDANASAPAAAPIVARVLPPLGAPSLSDSAPPPRILARPPRNAAESAPAPVAPAKSRAQREEEYAQARARIFGPDSSSPNDARPAASSRPKNSRRGDRRAKPPDLA</sequence>
<name>A0A316Z2X2_9BASI</name>
<organism evidence="3 4">
    <name type="scientific">Tilletiopsis washingtonensis</name>
    <dbReference type="NCBI Taxonomy" id="58919"/>
    <lineage>
        <taxon>Eukaryota</taxon>
        <taxon>Fungi</taxon>
        <taxon>Dikarya</taxon>
        <taxon>Basidiomycota</taxon>
        <taxon>Ustilaginomycotina</taxon>
        <taxon>Exobasidiomycetes</taxon>
        <taxon>Entylomatales</taxon>
        <taxon>Entylomatales incertae sedis</taxon>
        <taxon>Tilletiopsis</taxon>
    </lineage>
</organism>
<reference evidence="3 4" key="1">
    <citation type="journal article" date="2018" name="Mol. Biol. Evol.">
        <title>Broad Genomic Sampling Reveals a Smut Pathogenic Ancestry of the Fungal Clade Ustilaginomycotina.</title>
        <authorList>
            <person name="Kijpornyongpan T."/>
            <person name="Mondo S.J."/>
            <person name="Barry K."/>
            <person name="Sandor L."/>
            <person name="Lee J."/>
            <person name="Lipzen A."/>
            <person name="Pangilinan J."/>
            <person name="LaButti K."/>
            <person name="Hainaut M."/>
            <person name="Henrissat B."/>
            <person name="Grigoriev I.V."/>
            <person name="Spatafora J.W."/>
            <person name="Aime M.C."/>
        </authorList>
    </citation>
    <scope>NUCLEOTIDE SEQUENCE [LARGE SCALE GENOMIC DNA]</scope>
    <source>
        <strain evidence="3 4">MCA 4186</strain>
    </source>
</reference>
<feature type="region of interest" description="Disordered" evidence="1">
    <location>
        <begin position="1"/>
        <end position="92"/>
    </location>
</feature>
<dbReference type="RefSeq" id="XP_025594812.1">
    <property type="nucleotide sequence ID" value="XM_025743616.1"/>
</dbReference>
<feature type="compositionally biased region" description="Low complexity" evidence="1">
    <location>
        <begin position="131"/>
        <end position="150"/>
    </location>
</feature>
<dbReference type="EMBL" id="KZ819311">
    <property type="protein sequence ID" value="PWN94533.1"/>
    <property type="molecule type" value="Genomic_DNA"/>
</dbReference>
<feature type="compositionally biased region" description="Low complexity" evidence="1">
    <location>
        <begin position="45"/>
        <end position="62"/>
    </location>
</feature>
<accession>A0A316Z2X2</accession>
<dbReference type="PROSITE" id="PS51673">
    <property type="entry name" value="SUZ"/>
    <property type="match status" value="1"/>
</dbReference>
<evidence type="ECO:0000313" key="3">
    <source>
        <dbReference type="EMBL" id="PWN94533.1"/>
    </source>
</evidence>
<evidence type="ECO:0000313" key="4">
    <source>
        <dbReference type="Proteomes" id="UP000245946"/>
    </source>
</evidence>
<dbReference type="Proteomes" id="UP000245946">
    <property type="component" value="Unassembled WGS sequence"/>
</dbReference>
<protein>
    <recommendedName>
        <fullName evidence="2">SUZ domain-containing protein</fullName>
    </recommendedName>
</protein>
<proteinExistence type="predicted"/>
<dbReference type="AlphaFoldDB" id="A0A316Z2X2"/>
<evidence type="ECO:0000256" key="1">
    <source>
        <dbReference type="SAM" id="MobiDB-lite"/>
    </source>
</evidence>
<evidence type="ECO:0000259" key="2">
    <source>
        <dbReference type="PROSITE" id="PS51673"/>
    </source>
</evidence>
<keyword evidence="4" id="KW-1185">Reference proteome</keyword>
<dbReference type="Pfam" id="PF12752">
    <property type="entry name" value="SUZ"/>
    <property type="match status" value="1"/>
</dbReference>
<feature type="domain" description="SUZ" evidence="2">
    <location>
        <begin position="105"/>
        <end position="172"/>
    </location>
</feature>